<dbReference type="RefSeq" id="WP_338605118.1">
    <property type="nucleotide sequence ID" value="NZ_AP028679.1"/>
</dbReference>
<gene>
    <name evidence="5" type="primary">kipI</name>
    <name evidence="5" type="ORF">FAK_05000</name>
</gene>
<dbReference type="GO" id="GO:0005524">
    <property type="term" value="F:ATP binding"/>
    <property type="evidence" value="ECO:0007669"/>
    <property type="project" value="UniProtKB-KW"/>
</dbReference>
<accession>A0AAU9EJK2</accession>
<reference evidence="6" key="1">
    <citation type="journal article" date="2023" name="Arch. Microbiol.">
        <title>Desulfoferula mesophilus gen. nov. sp. nov., a mesophilic sulfate-reducing bacterium isolated from a brackish lake sediment.</title>
        <authorList>
            <person name="Watanabe T."/>
            <person name="Yabe T."/>
            <person name="Tsuji J.M."/>
            <person name="Fukui M."/>
        </authorList>
    </citation>
    <scope>NUCLEOTIDE SEQUENCE [LARGE SCALE GENOMIC DNA]</scope>
    <source>
        <strain evidence="6">12FAK</strain>
    </source>
</reference>
<evidence type="ECO:0000256" key="3">
    <source>
        <dbReference type="ARBA" id="ARBA00022840"/>
    </source>
</evidence>
<evidence type="ECO:0000259" key="4">
    <source>
        <dbReference type="SMART" id="SM00796"/>
    </source>
</evidence>
<protein>
    <submittedName>
        <fullName evidence="5">Kinase A inhibitor</fullName>
    </submittedName>
</protein>
<dbReference type="NCBIfam" id="TIGR00370">
    <property type="entry name" value="5-oxoprolinase subunit PxpB"/>
    <property type="match status" value="1"/>
</dbReference>
<evidence type="ECO:0000313" key="5">
    <source>
        <dbReference type="EMBL" id="BEQ13434.1"/>
    </source>
</evidence>
<dbReference type="Gene3D" id="2.40.100.10">
    <property type="entry name" value="Cyclophilin-like"/>
    <property type="match status" value="1"/>
</dbReference>
<dbReference type="SUPFAM" id="SSF160467">
    <property type="entry name" value="PH0987 N-terminal domain-like"/>
    <property type="match status" value="1"/>
</dbReference>
<dbReference type="GO" id="GO:0016787">
    <property type="term" value="F:hydrolase activity"/>
    <property type="evidence" value="ECO:0007669"/>
    <property type="project" value="UniProtKB-KW"/>
</dbReference>
<feature type="domain" description="Carboxyltransferase" evidence="4">
    <location>
        <begin position="6"/>
        <end position="209"/>
    </location>
</feature>
<dbReference type="Proteomes" id="UP001366166">
    <property type="component" value="Chromosome"/>
</dbReference>
<evidence type="ECO:0000313" key="6">
    <source>
        <dbReference type="Proteomes" id="UP001366166"/>
    </source>
</evidence>
<keyword evidence="1" id="KW-0547">Nucleotide-binding</keyword>
<dbReference type="KEGG" id="dmp:FAK_05000"/>
<evidence type="ECO:0000256" key="2">
    <source>
        <dbReference type="ARBA" id="ARBA00022801"/>
    </source>
</evidence>
<keyword evidence="2" id="KW-0378">Hydrolase</keyword>
<dbReference type="InterPro" id="IPR010016">
    <property type="entry name" value="PxpB"/>
</dbReference>
<dbReference type="EMBL" id="AP028679">
    <property type="protein sequence ID" value="BEQ13434.1"/>
    <property type="molecule type" value="Genomic_DNA"/>
</dbReference>
<proteinExistence type="predicted"/>
<dbReference type="Pfam" id="PF02682">
    <property type="entry name" value="CT_C_D"/>
    <property type="match status" value="1"/>
</dbReference>
<sequence>MLYPKPQLKPSGDRALRITFGDERSLEVNRPVRALSAMLESQPIPGLREMVPTYASLTVLYDPDAVAFQELKSRLAQMAEDAMRHQDAENAGRLLRIPVCYQGPCAPDMEYICGYTGLGPQEVISLHTQEAYFVFQLGFTPGCPFIGPLQEQLHVPLMQSPRTNTPKGAVAISVGQTVIYPRATPGGMRIAGSTPVQLFQLDHSDLTLFKPGDRVQFAAVDETEYRAIQARAVNLYDGVEIVKDDR</sequence>
<name>A0AAU9EJK2_9BACT</name>
<evidence type="ECO:0000256" key="1">
    <source>
        <dbReference type="ARBA" id="ARBA00022741"/>
    </source>
</evidence>
<dbReference type="SUPFAM" id="SSF50891">
    <property type="entry name" value="Cyclophilin-like"/>
    <property type="match status" value="1"/>
</dbReference>
<dbReference type="InterPro" id="IPR003833">
    <property type="entry name" value="CT_C_D"/>
</dbReference>
<keyword evidence="6" id="KW-1185">Reference proteome</keyword>
<keyword evidence="3" id="KW-0067">ATP-binding</keyword>
<dbReference type="SMART" id="SM00796">
    <property type="entry name" value="AHS1"/>
    <property type="match status" value="1"/>
</dbReference>
<organism evidence="5 6">
    <name type="scientific">Desulfoferula mesophila</name>
    <dbReference type="NCBI Taxonomy" id="3058419"/>
    <lineage>
        <taxon>Bacteria</taxon>
        <taxon>Pseudomonadati</taxon>
        <taxon>Thermodesulfobacteriota</taxon>
        <taxon>Desulfarculia</taxon>
        <taxon>Desulfarculales</taxon>
        <taxon>Desulfarculaceae</taxon>
        <taxon>Desulfoferula</taxon>
    </lineage>
</organism>
<dbReference type="Gene3D" id="3.30.1360.40">
    <property type="match status" value="1"/>
</dbReference>
<dbReference type="PANTHER" id="PTHR34698">
    <property type="entry name" value="5-OXOPROLINASE SUBUNIT B"/>
    <property type="match status" value="1"/>
</dbReference>
<dbReference type="AlphaFoldDB" id="A0AAU9EJK2"/>
<dbReference type="PANTHER" id="PTHR34698:SF2">
    <property type="entry name" value="5-OXOPROLINASE SUBUNIT B"/>
    <property type="match status" value="1"/>
</dbReference>
<dbReference type="InterPro" id="IPR029000">
    <property type="entry name" value="Cyclophilin-like_dom_sf"/>
</dbReference>